<dbReference type="EMBL" id="UOEB01000096">
    <property type="protein sequence ID" value="VAV83669.1"/>
    <property type="molecule type" value="Genomic_DNA"/>
</dbReference>
<accession>A0A3B0QUC7</accession>
<evidence type="ECO:0000256" key="2">
    <source>
        <dbReference type="ARBA" id="ARBA00022679"/>
    </source>
</evidence>
<evidence type="ECO:0000313" key="3">
    <source>
        <dbReference type="EMBL" id="VAV83669.1"/>
    </source>
</evidence>
<dbReference type="GO" id="GO:0016757">
    <property type="term" value="F:glycosyltransferase activity"/>
    <property type="evidence" value="ECO:0007669"/>
    <property type="project" value="UniProtKB-KW"/>
</dbReference>
<evidence type="ECO:0000256" key="1">
    <source>
        <dbReference type="ARBA" id="ARBA00022676"/>
    </source>
</evidence>
<proteinExistence type="predicted"/>
<dbReference type="Pfam" id="PF04041">
    <property type="entry name" value="Glyco_hydro_130"/>
    <property type="match status" value="1"/>
</dbReference>
<dbReference type="Gene3D" id="2.115.10.20">
    <property type="entry name" value="Glycosyl hydrolase domain, family 43"/>
    <property type="match status" value="1"/>
</dbReference>
<organism evidence="3">
    <name type="scientific">hydrothermal vent metagenome</name>
    <dbReference type="NCBI Taxonomy" id="652676"/>
    <lineage>
        <taxon>unclassified sequences</taxon>
        <taxon>metagenomes</taxon>
        <taxon>ecological metagenomes</taxon>
    </lineage>
</organism>
<dbReference type="AlphaFoldDB" id="A0A3B0QUC7"/>
<keyword evidence="2" id="KW-0808">Transferase</keyword>
<keyword evidence="3" id="KW-0378">Hydrolase</keyword>
<dbReference type="PANTHER" id="PTHR34106">
    <property type="entry name" value="GLYCOSIDASE"/>
    <property type="match status" value="1"/>
</dbReference>
<dbReference type="InterPro" id="IPR023296">
    <property type="entry name" value="Glyco_hydro_beta-prop_sf"/>
</dbReference>
<reference evidence="3" key="1">
    <citation type="submission" date="2018-06" db="EMBL/GenBank/DDBJ databases">
        <authorList>
            <person name="Zhirakovskaya E."/>
        </authorList>
    </citation>
    <scope>NUCLEOTIDE SEQUENCE</scope>
</reference>
<protein>
    <submittedName>
        <fullName evidence="3">FIG01423360: glycoside hydrolase</fullName>
    </submittedName>
</protein>
<gene>
    <name evidence="3" type="ORF">MNBD_BACTEROID02-1234</name>
</gene>
<dbReference type="GO" id="GO:0016787">
    <property type="term" value="F:hydrolase activity"/>
    <property type="evidence" value="ECO:0007669"/>
    <property type="project" value="UniProtKB-KW"/>
</dbReference>
<dbReference type="InterPro" id="IPR007184">
    <property type="entry name" value="Mannoside_phosphorylase"/>
</dbReference>
<sequence length="267" mass="29808">DYSKKLKNNELSNYDEATQAELFHILDTNYDVITDGNAPICERVIFPNALGESMGMEDVRFVAFTENGKTQYIGTYTAYNGHKISPQLILTEDFVHFKARSMYGAAVSDKGMALFPEKIDGKYVMVGRQGGENITIMYSDDLFIWKDFKVIMTPKDTWGFVQLGNCGSPIKTNEGWLVITHAVGPLRKYVIGAILLDLSNPSKIIKKLNKPLLSPNEEEREGYVPNVVYSCGSMSHEGNLILPYAMSDSASTFATISIEELLNEMDV</sequence>
<dbReference type="PANTHER" id="PTHR34106:SF4">
    <property type="entry name" value="BLL5143 PROTEIN"/>
    <property type="match status" value="1"/>
</dbReference>
<dbReference type="SUPFAM" id="SSF75005">
    <property type="entry name" value="Arabinanase/levansucrase/invertase"/>
    <property type="match status" value="1"/>
</dbReference>
<feature type="non-terminal residue" evidence="3">
    <location>
        <position position="1"/>
    </location>
</feature>
<name>A0A3B0QUC7_9ZZZZ</name>
<keyword evidence="1" id="KW-0328">Glycosyltransferase</keyword>